<dbReference type="InterPro" id="IPR002641">
    <property type="entry name" value="PNPLA_dom"/>
</dbReference>
<evidence type="ECO:0000256" key="1">
    <source>
        <dbReference type="ARBA" id="ARBA00001974"/>
    </source>
</evidence>
<keyword evidence="6" id="KW-0378">Hydrolase</keyword>
<dbReference type="InterPro" id="IPR036188">
    <property type="entry name" value="FAD/NAD-bd_sf"/>
</dbReference>
<dbReference type="Proteomes" id="UP001386437">
    <property type="component" value="Unassembled WGS sequence"/>
</dbReference>
<keyword evidence="4" id="KW-0560">Oxidoreductase</keyword>
<proteinExistence type="predicted"/>
<feature type="active site" description="Proton acceptor" evidence="6">
    <location>
        <position position="601"/>
    </location>
</feature>
<dbReference type="InterPro" id="IPR028202">
    <property type="entry name" value="Reductase_C"/>
</dbReference>
<evidence type="ECO:0000256" key="3">
    <source>
        <dbReference type="ARBA" id="ARBA00022827"/>
    </source>
</evidence>
<dbReference type="SUPFAM" id="SSF55424">
    <property type="entry name" value="FAD/NAD-linked reductases, dimerisation (C-terminal) domain"/>
    <property type="match status" value="1"/>
</dbReference>
<dbReference type="PANTHER" id="PTHR43557">
    <property type="entry name" value="APOPTOSIS-INDUCING FACTOR 1"/>
    <property type="match status" value="1"/>
</dbReference>
<dbReference type="SUPFAM" id="SSF52151">
    <property type="entry name" value="FabD/lysophospholipase-like"/>
    <property type="match status" value="1"/>
</dbReference>
<dbReference type="Pfam" id="PF12536">
    <property type="entry name" value="DUF3734"/>
    <property type="match status" value="1"/>
</dbReference>
<dbReference type="PRINTS" id="PR00411">
    <property type="entry name" value="PNDRDTASEI"/>
</dbReference>
<evidence type="ECO:0000256" key="4">
    <source>
        <dbReference type="ARBA" id="ARBA00023002"/>
    </source>
</evidence>
<dbReference type="PRINTS" id="PR00368">
    <property type="entry name" value="FADPNR"/>
</dbReference>
<dbReference type="InterPro" id="IPR021095">
    <property type="entry name" value="DUF3734"/>
</dbReference>
<feature type="short sequence motif" description="DGA/G" evidence="6">
    <location>
        <begin position="601"/>
        <end position="603"/>
    </location>
</feature>
<gene>
    <name evidence="8" type="ORF">H3V53_37860</name>
</gene>
<dbReference type="InterPro" id="IPR050446">
    <property type="entry name" value="FAD-oxidoreductase/Apoptosis"/>
</dbReference>
<comment type="caution">
    <text evidence="6">Lacks conserved residue(s) required for the propagation of feature annotation.</text>
</comment>
<dbReference type="CDD" id="cd07209">
    <property type="entry name" value="Pat_hypo_Ecoli_Z1214_like"/>
    <property type="match status" value="1"/>
</dbReference>
<feature type="active site" description="Nucleophile" evidence="6">
    <location>
        <position position="448"/>
    </location>
</feature>
<dbReference type="EMBL" id="JACFYJ010000125">
    <property type="protein sequence ID" value="MEI6002670.1"/>
    <property type="molecule type" value="Genomic_DNA"/>
</dbReference>
<keyword evidence="2" id="KW-0285">Flavoprotein</keyword>
<dbReference type="PANTHER" id="PTHR43557:SF2">
    <property type="entry name" value="RIESKE DOMAIN-CONTAINING PROTEIN-RELATED"/>
    <property type="match status" value="1"/>
</dbReference>
<feature type="domain" description="PNPLA" evidence="7">
    <location>
        <begin position="415"/>
        <end position="614"/>
    </location>
</feature>
<keyword evidence="9" id="KW-1185">Reference proteome</keyword>
<keyword evidence="3" id="KW-0274">FAD</keyword>
<accession>A0ABU8J4P6</accession>
<feature type="short sequence motif" description="GXGXXG" evidence="6">
    <location>
        <begin position="419"/>
        <end position="424"/>
    </location>
</feature>
<dbReference type="SUPFAM" id="SSF51905">
    <property type="entry name" value="FAD/NAD(P)-binding domain"/>
    <property type="match status" value="1"/>
</dbReference>
<evidence type="ECO:0000259" key="7">
    <source>
        <dbReference type="PROSITE" id="PS51635"/>
    </source>
</evidence>
<dbReference type="InterPro" id="IPR023753">
    <property type="entry name" value="FAD/NAD-binding_dom"/>
</dbReference>
<keyword evidence="6" id="KW-0442">Lipid degradation</keyword>
<dbReference type="PROSITE" id="PS51635">
    <property type="entry name" value="PNPLA"/>
    <property type="match status" value="1"/>
</dbReference>
<protein>
    <submittedName>
        <fullName evidence="8">FAD-dependent oxidoreductase</fullName>
    </submittedName>
</protein>
<dbReference type="InterPro" id="IPR016035">
    <property type="entry name" value="Acyl_Trfase/lysoPLipase"/>
</dbReference>
<evidence type="ECO:0000256" key="5">
    <source>
        <dbReference type="ARBA" id="ARBA00023098"/>
    </source>
</evidence>
<comment type="caution">
    <text evidence="8">The sequence shown here is derived from an EMBL/GenBank/DDBJ whole genome shotgun (WGS) entry which is preliminary data.</text>
</comment>
<dbReference type="Gene3D" id="3.40.1090.10">
    <property type="entry name" value="Cytosolic phospholipase A2 catalytic domain"/>
    <property type="match status" value="2"/>
</dbReference>
<reference evidence="8 9" key="1">
    <citation type="journal article" date="2022" name="Arch. Microbiol.">
        <title>Paraburkholderia bengalensis sp. nov. isolated from roots of Oryza sativa, IR64.</title>
        <authorList>
            <person name="Nag P."/>
            <person name="Mondal N."/>
            <person name="Sarkar J."/>
            <person name="Das S."/>
        </authorList>
    </citation>
    <scope>NUCLEOTIDE SEQUENCE [LARGE SCALE GENOMIC DNA]</scope>
    <source>
        <strain evidence="8 9">IR64_4_BI</strain>
    </source>
</reference>
<sequence>MGGERYDFVLVGGGPASVAAARALRMENSSARIAILCGEATLPYKRPPLTKGFLTGAVDGLQLAMHPPEFYGEQRIDVLIGARAVRVERARHTVTTSDGRLFQYGKLLIATGTSPQGLRLPGSDLQGIRFIHDISDAAALREAASKVRRAVVLGAGFVGVEVAASLRAAGLEITLIERASCVMPQLHALVLSSWFADRCAQQGIRVLTGCNVTRFLGDTRVTGVLTGTGQELACELVVVAIGVTPNCAFLEGSGVTLDNGVLVDECLRTNDPDIYAAGDVANFCDPVFGVRRRIEHWDNALRQGRLAARNMLGKGIPYRDVSIFYGSAFGTAYTFMGQAEEASETVQRGTPSDSAWAVLYLRHNVLRAVFSAGRSAEESAAAEEMIRHRIGLHGARAQLADLQFSLTRLPSQTVLILQGGGALGAFESGAIQALEENGVRPDVISAVSIGAFNGAIVASHPGCATERLKQFWRDLSISLPSRPDSAIHETLLLWYAFWFGVPNFLRPRWWNGELGAGALVPCWTSYYDPADIKALISRYVDFDVLADSPTRLLIGAVDVQTGEQRIFDSYTDRLTPDHLLASGSLPPAMPWTTIDGRAYWDGGLVSNSPLDLVIDRCGRISGRVFALDLFSGGRPMPSNIIDVMRRRDELVYTDRIRNDLRFEEYANDFSDLVLDLMHELDADTARRFKQRPNYIRLMGNRTPIHVSRISLQGALPFATDFDFSVATVEALQRRGQQAAQQVLDETSREMQELGLNV</sequence>
<dbReference type="Pfam" id="PF14759">
    <property type="entry name" value="Reductase_C"/>
    <property type="match status" value="1"/>
</dbReference>
<dbReference type="Pfam" id="PF01734">
    <property type="entry name" value="Patatin"/>
    <property type="match status" value="1"/>
</dbReference>
<dbReference type="Gene3D" id="3.50.50.60">
    <property type="entry name" value="FAD/NAD(P)-binding domain"/>
    <property type="match status" value="2"/>
</dbReference>
<evidence type="ECO:0000313" key="8">
    <source>
        <dbReference type="EMBL" id="MEI6002670.1"/>
    </source>
</evidence>
<evidence type="ECO:0000256" key="2">
    <source>
        <dbReference type="ARBA" id="ARBA00022630"/>
    </source>
</evidence>
<comment type="cofactor">
    <cofactor evidence="1">
        <name>FAD</name>
        <dbReference type="ChEBI" id="CHEBI:57692"/>
    </cofactor>
</comment>
<organism evidence="8 9">
    <name type="scientific">Paraburkholderia bengalensis</name>
    <dbReference type="NCBI Taxonomy" id="2747562"/>
    <lineage>
        <taxon>Bacteria</taxon>
        <taxon>Pseudomonadati</taxon>
        <taxon>Pseudomonadota</taxon>
        <taxon>Betaproteobacteria</taxon>
        <taxon>Burkholderiales</taxon>
        <taxon>Burkholderiaceae</taxon>
        <taxon>Paraburkholderia</taxon>
    </lineage>
</organism>
<dbReference type="RefSeq" id="WP_336602281.1">
    <property type="nucleotide sequence ID" value="NZ_JACFYJ010000125.1"/>
</dbReference>
<dbReference type="Gene3D" id="3.30.390.30">
    <property type="match status" value="1"/>
</dbReference>
<keyword evidence="5 6" id="KW-0443">Lipid metabolism</keyword>
<evidence type="ECO:0000256" key="6">
    <source>
        <dbReference type="PROSITE-ProRule" id="PRU01161"/>
    </source>
</evidence>
<name>A0ABU8J4P6_9BURK</name>
<evidence type="ECO:0000313" key="9">
    <source>
        <dbReference type="Proteomes" id="UP001386437"/>
    </source>
</evidence>
<dbReference type="InterPro" id="IPR016156">
    <property type="entry name" value="FAD/NAD-linked_Rdtase_dimer_sf"/>
</dbReference>
<dbReference type="Pfam" id="PF07992">
    <property type="entry name" value="Pyr_redox_2"/>
    <property type="match status" value="1"/>
</dbReference>